<reference evidence="1" key="1">
    <citation type="submission" date="2023-10" db="EMBL/GenBank/DDBJ databases">
        <authorList>
            <person name="Domelevo Entfellner J.-B."/>
        </authorList>
    </citation>
    <scope>NUCLEOTIDE SEQUENCE</scope>
</reference>
<evidence type="ECO:0000313" key="2">
    <source>
        <dbReference type="Proteomes" id="UP001189624"/>
    </source>
</evidence>
<accession>A0AA86T6W0</accession>
<gene>
    <name evidence="1" type="ORF">AYBTSS11_LOCUS27729</name>
</gene>
<dbReference type="PANTHER" id="PTHR31198">
    <property type="entry name" value="COILED-COIL DOMAIN-CONTAINING PROTEIN 84"/>
    <property type="match status" value="1"/>
</dbReference>
<dbReference type="PANTHER" id="PTHR31198:SF1">
    <property type="entry name" value="CENTROSOMAL AT-AC SPLICING FACTOR"/>
    <property type="match status" value="1"/>
</dbReference>
<evidence type="ECO:0000313" key="1">
    <source>
        <dbReference type="EMBL" id="CAJ1975603.1"/>
    </source>
</evidence>
<dbReference type="EMBL" id="OY731406">
    <property type="protein sequence ID" value="CAJ1975603.1"/>
    <property type="molecule type" value="Genomic_DNA"/>
</dbReference>
<dbReference type="Proteomes" id="UP001189624">
    <property type="component" value="Chromosome 9"/>
</dbReference>
<protein>
    <submittedName>
        <fullName evidence="1">Uncharacterized protein</fullName>
    </submittedName>
</protein>
<organism evidence="1 2">
    <name type="scientific">Sphenostylis stenocarpa</name>
    <dbReference type="NCBI Taxonomy" id="92480"/>
    <lineage>
        <taxon>Eukaryota</taxon>
        <taxon>Viridiplantae</taxon>
        <taxon>Streptophyta</taxon>
        <taxon>Embryophyta</taxon>
        <taxon>Tracheophyta</taxon>
        <taxon>Spermatophyta</taxon>
        <taxon>Magnoliopsida</taxon>
        <taxon>eudicotyledons</taxon>
        <taxon>Gunneridae</taxon>
        <taxon>Pentapetalae</taxon>
        <taxon>rosids</taxon>
        <taxon>fabids</taxon>
        <taxon>Fabales</taxon>
        <taxon>Fabaceae</taxon>
        <taxon>Papilionoideae</taxon>
        <taxon>50 kb inversion clade</taxon>
        <taxon>NPAAA clade</taxon>
        <taxon>indigoferoid/millettioid clade</taxon>
        <taxon>Phaseoleae</taxon>
        <taxon>Sphenostylis</taxon>
    </lineage>
</organism>
<keyword evidence="2" id="KW-1185">Reference proteome</keyword>
<proteinExistence type="predicted"/>
<sequence length="84" mass="9441">MGVQLITKISFVPTESADKNSYSEAPPPCIDATEADQMHSNSNRLGKSKMFNPNRVGAAWVEKRKIEMEKENRGENLRKECDAN</sequence>
<dbReference type="InterPro" id="IPR028015">
    <property type="entry name" value="CCDC84-like"/>
</dbReference>
<dbReference type="Gramene" id="rna-AYBTSS11_LOCUS27729">
    <property type="protein sequence ID" value="CAJ1975603.1"/>
    <property type="gene ID" value="gene-AYBTSS11_LOCUS27729"/>
</dbReference>
<dbReference type="AlphaFoldDB" id="A0AA86T6W0"/>
<name>A0AA86T6W0_9FABA</name>